<evidence type="ECO:0000259" key="2">
    <source>
        <dbReference type="Pfam" id="PF18962"/>
    </source>
</evidence>
<dbReference type="EMBL" id="QWGR01000003">
    <property type="protein sequence ID" value="RIJ49075.1"/>
    <property type="molecule type" value="Genomic_DNA"/>
</dbReference>
<name>A0A399T2M2_9BACT</name>
<feature type="domain" description="Secretion system C-terminal sorting" evidence="2">
    <location>
        <begin position="39"/>
        <end position="113"/>
    </location>
</feature>
<feature type="chain" id="PRO_5017309799" evidence="1">
    <location>
        <begin position="20"/>
        <end position="116"/>
    </location>
</feature>
<gene>
    <name evidence="3" type="ORF">D1614_05775</name>
</gene>
<dbReference type="Proteomes" id="UP000265926">
    <property type="component" value="Unassembled WGS sequence"/>
</dbReference>
<dbReference type="OrthoDB" id="1122263at2"/>
<dbReference type="AlphaFoldDB" id="A0A399T2M2"/>
<keyword evidence="1" id="KW-0732">Signal</keyword>
<dbReference type="NCBIfam" id="TIGR04183">
    <property type="entry name" value="Por_Secre_tail"/>
    <property type="match status" value="1"/>
</dbReference>
<evidence type="ECO:0000313" key="4">
    <source>
        <dbReference type="Proteomes" id="UP000265926"/>
    </source>
</evidence>
<dbReference type="RefSeq" id="WP_119436961.1">
    <property type="nucleotide sequence ID" value="NZ_QWGR01000003.1"/>
</dbReference>
<sequence>MKYFLLIIFTLFVYINASAQNFANSSVKGKEQVESELKVYPNPCKNNKVTLELQSKEISEVHFINITGKEVMKEVYDFPVQKSTILLHQLPNGIYILRIMTSDNQVLTKKLMVSKN</sequence>
<proteinExistence type="predicted"/>
<evidence type="ECO:0000313" key="3">
    <source>
        <dbReference type="EMBL" id="RIJ49075.1"/>
    </source>
</evidence>
<accession>A0A399T2M2</accession>
<comment type="caution">
    <text evidence="3">The sequence shown here is derived from an EMBL/GenBank/DDBJ whole genome shotgun (WGS) entry which is preliminary data.</text>
</comment>
<reference evidence="3 4" key="1">
    <citation type="submission" date="2018-08" db="EMBL/GenBank/DDBJ databases">
        <title>Pallidiluteibacterium maritimus gen. nov., sp. nov., isolated from coastal sediment.</title>
        <authorList>
            <person name="Zhou L.Y."/>
        </authorList>
    </citation>
    <scope>NUCLEOTIDE SEQUENCE [LARGE SCALE GENOMIC DNA]</scope>
    <source>
        <strain evidence="3 4">XSD2</strain>
    </source>
</reference>
<evidence type="ECO:0000256" key="1">
    <source>
        <dbReference type="SAM" id="SignalP"/>
    </source>
</evidence>
<organism evidence="3 4">
    <name type="scientific">Maribellus luteus</name>
    <dbReference type="NCBI Taxonomy" id="2305463"/>
    <lineage>
        <taxon>Bacteria</taxon>
        <taxon>Pseudomonadati</taxon>
        <taxon>Bacteroidota</taxon>
        <taxon>Bacteroidia</taxon>
        <taxon>Marinilabiliales</taxon>
        <taxon>Prolixibacteraceae</taxon>
        <taxon>Maribellus</taxon>
    </lineage>
</organism>
<dbReference type="InterPro" id="IPR026444">
    <property type="entry name" value="Secre_tail"/>
</dbReference>
<keyword evidence="4" id="KW-1185">Reference proteome</keyword>
<dbReference type="Pfam" id="PF18962">
    <property type="entry name" value="Por_Secre_tail"/>
    <property type="match status" value="1"/>
</dbReference>
<feature type="signal peptide" evidence="1">
    <location>
        <begin position="1"/>
        <end position="19"/>
    </location>
</feature>
<protein>
    <submittedName>
        <fullName evidence="3">T9SS C-terminal target domain-containing protein</fullName>
    </submittedName>
</protein>